<accession>A0ABW9QZD5</accession>
<dbReference type="EMBL" id="WJHE01001240">
    <property type="protein sequence ID" value="MST34824.1"/>
    <property type="molecule type" value="Genomic_DNA"/>
</dbReference>
<evidence type="ECO:0000256" key="1">
    <source>
        <dbReference type="ARBA" id="ARBA00022490"/>
    </source>
</evidence>
<proteinExistence type="inferred from homology"/>
<keyword evidence="1 6" id="KW-0963">Cytoplasm</keyword>
<dbReference type="PANTHER" id="PTHR31760:SF0">
    <property type="entry name" value="S-ADENOSYL-L-METHIONINE-DEPENDENT METHYLTRANSFERASES SUPERFAMILY PROTEIN"/>
    <property type="match status" value="1"/>
</dbReference>
<evidence type="ECO:0000256" key="3">
    <source>
        <dbReference type="ARBA" id="ARBA00022603"/>
    </source>
</evidence>
<evidence type="ECO:0000313" key="8">
    <source>
        <dbReference type="EMBL" id="MST34824.1"/>
    </source>
</evidence>
<evidence type="ECO:0000256" key="2">
    <source>
        <dbReference type="ARBA" id="ARBA00022552"/>
    </source>
</evidence>
<dbReference type="InterPro" id="IPR029063">
    <property type="entry name" value="SAM-dependent_MTases_sf"/>
</dbReference>
<sequence>MTRPRRSEASSPGRKARTSGVTWSCSPPPTAPGARPTPDGDHPPTGDSPSACPPTGPVLAAADAELLLDLLGEAQRRGFLGPGPIQAHLPHSLAFVRAWSLARTHPPHRLLDLGSGGGVPGLVLGRVWPEAHLILVDANLRRTAFLEEAAARLDRPGRTDVLIGRAEELAHGQLRERCDYVTARGFGPPPVAAECAAGFLAPEGLLAVAEPPTPESSRWPGEGLRRAALTAVGRVEDPAAVAVFRRHGPLDARLPRRVGIPAKRPLWSVAD</sequence>
<evidence type="ECO:0000256" key="6">
    <source>
        <dbReference type="HAMAP-Rule" id="MF_00074"/>
    </source>
</evidence>
<gene>
    <name evidence="6" type="primary">rsmG</name>
    <name evidence="8" type="ORF">GHK86_19115</name>
</gene>
<comment type="subcellular location">
    <subcellularLocation>
        <location evidence="6">Cytoplasm</location>
    </subcellularLocation>
</comment>
<evidence type="ECO:0000256" key="5">
    <source>
        <dbReference type="ARBA" id="ARBA00022691"/>
    </source>
</evidence>
<reference evidence="8 9" key="1">
    <citation type="submission" date="2019-11" db="EMBL/GenBank/DDBJ databases">
        <title>Acidiferrimicrobium australis gen. nov., sp. nov., an acidophilic and obligately heterotrophic, member of the Actinobacteria that catalyses dissimilatory oxido- reduction of iron isolated from metal-rich acidic water in Chile.</title>
        <authorList>
            <person name="Gonzalez D."/>
            <person name="Huber K."/>
            <person name="Hedrich S."/>
            <person name="Rojas-Villalobos C."/>
            <person name="Quatrini R."/>
            <person name="Dinamarca M.A."/>
            <person name="Schwarz A."/>
            <person name="Canales C."/>
            <person name="Nancucheo I."/>
        </authorList>
    </citation>
    <scope>NUCLEOTIDE SEQUENCE [LARGE SCALE GENOMIC DNA]</scope>
    <source>
        <strain evidence="8 9">USS-CCA1</strain>
    </source>
</reference>
<comment type="function">
    <text evidence="6">Specifically methylates the N7 position of a guanine in 16S rRNA.</text>
</comment>
<organism evidence="8 9">
    <name type="scientific">Acidiferrimicrobium australe</name>
    <dbReference type="NCBI Taxonomy" id="2664430"/>
    <lineage>
        <taxon>Bacteria</taxon>
        <taxon>Bacillati</taxon>
        <taxon>Actinomycetota</taxon>
        <taxon>Acidimicrobiia</taxon>
        <taxon>Acidimicrobiales</taxon>
        <taxon>Acidimicrobiaceae</taxon>
        <taxon>Acidiferrimicrobium</taxon>
    </lineage>
</organism>
<keyword evidence="2 6" id="KW-0698">rRNA processing</keyword>
<evidence type="ECO:0000313" key="9">
    <source>
        <dbReference type="Proteomes" id="UP000437736"/>
    </source>
</evidence>
<dbReference type="InterPro" id="IPR003682">
    <property type="entry name" value="rRNA_ssu_MeTfrase_G"/>
</dbReference>
<dbReference type="PANTHER" id="PTHR31760">
    <property type="entry name" value="S-ADENOSYL-L-METHIONINE-DEPENDENT METHYLTRANSFERASES SUPERFAMILY PROTEIN"/>
    <property type="match status" value="1"/>
</dbReference>
<keyword evidence="3 6" id="KW-0489">Methyltransferase</keyword>
<dbReference type="EC" id="2.1.1.-" evidence="6"/>
<keyword evidence="9" id="KW-1185">Reference proteome</keyword>
<evidence type="ECO:0000256" key="4">
    <source>
        <dbReference type="ARBA" id="ARBA00022679"/>
    </source>
</evidence>
<keyword evidence="5 6" id="KW-0949">S-adenosyl-L-methionine</keyword>
<keyword evidence="4 6" id="KW-0808">Transferase</keyword>
<comment type="similarity">
    <text evidence="6">Belongs to the methyltransferase superfamily. RNA methyltransferase RsmG family.</text>
</comment>
<feature type="region of interest" description="Disordered" evidence="7">
    <location>
        <begin position="1"/>
        <end position="57"/>
    </location>
</feature>
<dbReference type="Proteomes" id="UP000437736">
    <property type="component" value="Unassembled WGS sequence"/>
</dbReference>
<evidence type="ECO:0000256" key="7">
    <source>
        <dbReference type="SAM" id="MobiDB-lite"/>
    </source>
</evidence>
<feature type="binding site" evidence="6">
    <location>
        <position position="114"/>
    </location>
    <ligand>
        <name>S-adenosyl-L-methionine</name>
        <dbReference type="ChEBI" id="CHEBI:59789"/>
    </ligand>
</feature>
<feature type="binding site" evidence="6">
    <location>
        <position position="184"/>
    </location>
    <ligand>
        <name>S-adenosyl-L-methionine</name>
        <dbReference type="ChEBI" id="CHEBI:59789"/>
    </ligand>
</feature>
<dbReference type="Pfam" id="PF02527">
    <property type="entry name" value="GidB"/>
    <property type="match status" value="1"/>
</dbReference>
<dbReference type="HAMAP" id="MF_00074">
    <property type="entry name" value="16SrRNA_methyltr_G"/>
    <property type="match status" value="1"/>
</dbReference>
<dbReference type="SUPFAM" id="SSF53335">
    <property type="entry name" value="S-adenosyl-L-methionine-dependent methyltransferases"/>
    <property type="match status" value="1"/>
</dbReference>
<comment type="caution">
    <text evidence="8">The sequence shown here is derived from an EMBL/GenBank/DDBJ whole genome shotgun (WGS) entry which is preliminary data.</text>
</comment>
<feature type="binding site" evidence="6">
    <location>
        <begin position="166"/>
        <end position="167"/>
    </location>
    <ligand>
        <name>S-adenosyl-L-methionine</name>
        <dbReference type="ChEBI" id="CHEBI:59789"/>
    </ligand>
</feature>
<comment type="caution">
    <text evidence="6">Lacks conserved residue(s) required for the propagation of feature annotation.</text>
</comment>
<name>A0ABW9QZD5_9ACTN</name>
<protein>
    <recommendedName>
        <fullName evidence="6">Ribosomal RNA small subunit methyltransferase G</fullName>
        <ecNumber evidence="6">2.1.1.-</ecNumber>
    </recommendedName>
    <alternativeName>
        <fullName evidence="6">16S rRNA 7-methylguanosine methyltransferase</fullName>
        <shortName evidence="6">16S rRNA m7G methyltransferase</shortName>
    </alternativeName>
</protein>
<dbReference type="Gene3D" id="3.40.50.150">
    <property type="entry name" value="Vaccinia Virus protein VP39"/>
    <property type="match status" value="1"/>
</dbReference>